<feature type="compositionally biased region" description="Pro residues" evidence="1">
    <location>
        <begin position="93"/>
        <end position="106"/>
    </location>
</feature>
<name>A0A7G1NSD0_9ACTN</name>
<dbReference type="AlphaFoldDB" id="A0A7G1NSD0"/>
<reference evidence="2 3" key="1">
    <citation type="journal article" date="2014" name="Int. J. Syst. Evol. Microbiol.">
        <title>Complete genome sequence of Corynebacterium casei LMG S-19264T (=DSM 44701T), isolated from a smear-ripened cheese.</title>
        <authorList>
            <consortium name="US DOE Joint Genome Institute (JGI-PGF)"/>
            <person name="Walter F."/>
            <person name="Albersmeier A."/>
            <person name="Kalinowski J."/>
            <person name="Ruckert C."/>
        </authorList>
    </citation>
    <scope>NUCLEOTIDE SEQUENCE [LARGE SCALE GENOMIC DNA]</scope>
    <source>
        <strain evidence="2 3">JCM 4255</strain>
    </source>
</reference>
<organism evidence="2 3">
    <name type="scientific">Streptomyces tuirus</name>
    <dbReference type="NCBI Taxonomy" id="68278"/>
    <lineage>
        <taxon>Bacteria</taxon>
        <taxon>Bacillati</taxon>
        <taxon>Actinomycetota</taxon>
        <taxon>Actinomycetes</taxon>
        <taxon>Kitasatosporales</taxon>
        <taxon>Streptomycetaceae</taxon>
        <taxon>Streptomyces</taxon>
    </lineage>
</organism>
<gene>
    <name evidence="2" type="ORF">GCM10017668_58880</name>
</gene>
<sequence>MLPGTSPNATVLDSATRDRTRVLLLFSLSGRLHPRDTALGALADRYDYGRFASHLMTSQDVLPVPVLTGWVLLRRVRTRSGSLLPAPDDTFAPVPPPRSPSGNPRP</sequence>
<evidence type="ECO:0000313" key="3">
    <source>
        <dbReference type="Proteomes" id="UP000516373"/>
    </source>
</evidence>
<evidence type="ECO:0000256" key="1">
    <source>
        <dbReference type="SAM" id="MobiDB-lite"/>
    </source>
</evidence>
<evidence type="ECO:0000313" key="2">
    <source>
        <dbReference type="EMBL" id="BCL24045.1"/>
    </source>
</evidence>
<dbReference type="RefSeq" id="WP_232543669.1">
    <property type="nucleotide sequence ID" value="NZ_AP023439.1"/>
</dbReference>
<protein>
    <submittedName>
        <fullName evidence="2">Uncharacterized protein</fullName>
    </submittedName>
</protein>
<dbReference type="Proteomes" id="UP000516373">
    <property type="component" value="Chromosome"/>
</dbReference>
<dbReference type="KEGG" id="stui:GCM10017668_58880"/>
<proteinExistence type="predicted"/>
<feature type="region of interest" description="Disordered" evidence="1">
    <location>
        <begin position="81"/>
        <end position="106"/>
    </location>
</feature>
<accession>A0A7G1NSD0</accession>
<dbReference type="EMBL" id="AP023439">
    <property type="protein sequence ID" value="BCL24045.1"/>
    <property type="molecule type" value="Genomic_DNA"/>
</dbReference>